<dbReference type="EMBL" id="JBHSJC010000001">
    <property type="protein sequence ID" value="MFC4828039.1"/>
    <property type="molecule type" value="Genomic_DNA"/>
</dbReference>
<dbReference type="Proteomes" id="UP001595960">
    <property type="component" value="Unassembled WGS sequence"/>
</dbReference>
<name>A0ABV9R373_9MICO</name>
<sequence length="111" mass="12027">MHRIHYAGDSVLTGSAIAQALLDYAEVLAKSATAATIEIPVREPDGSTGSSTLLVGPASQLIADVEPSHEHELVDDELVRRLERLTAELRRPRAVSSHFGHGTAHEYFDDL</sequence>
<gene>
    <name evidence="1" type="ORF">ACFPER_04495</name>
</gene>
<organism evidence="1 2">
    <name type="scientific">Agromyces aurantiacus</name>
    <dbReference type="NCBI Taxonomy" id="165814"/>
    <lineage>
        <taxon>Bacteria</taxon>
        <taxon>Bacillati</taxon>
        <taxon>Actinomycetota</taxon>
        <taxon>Actinomycetes</taxon>
        <taxon>Micrococcales</taxon>
        <taxon>Microbacteriaceae</taxon>
        <taxon>Agromyces</taxon>
    </lineage>
</organism>
<proteinExistence type="predicted"/>
<comment type="caution">
    <text evidence="1">The sequence shown here is derived from an EMBL/GenBank/DDBJ whole genome shotgun (WGS) entry which is preliminary data.</text>
</comment>
<evidence type="ECO:0000313" key="1">
    <source>
        <dbReference type="EMBL" id="MFC4828039.1"/>
    </source>
</evidence>
<dbReference type="RefSeq" id="WP_204390915.1">
    <property type="nucleotide sequence ID" value="NZ_JAFBBW010000001.1"/>
</dbReference>
<protein>
    <submittedName>
        <fullName evidence="1">Uncharacterized protein</fullName>
    </submittedName>
</protein>
<keyword evidence="2" id="KW-1185">Reference proteome</keyword>
<accession>A0ABV9R373</accession>
<evidence type="ECO:0000313" key="2">
    <source>
        <dbReference type="Proteomes" id="UP001595960"/>
    </source>
</evidence>
<reference evidence="2" key="1">
    <citation type="journal article" date="2019" name="Int. J. Syst. Evol. Microbiol.">
        <title>The Global Catalogue of Microorganisms (GCM) 10K type strain sequencing project: providing services to taxonomists for standard genome sequencing and annotation.</title>
        <authorList>
            <consortium name="The Broad Institute Genomics Platform"/>
            <consortium name="The Broad Institute Genome Sequencing Center for Infectious Disease"/>
            <person name="Wu L."/>
            <person name="Ma J."/>
        </authorList>
    </citation>
    <scope>NUCLEOTIDE SEQUENCE [LARGE SCALE GENOMIC DNA]</scope>
    <source>
        <strain evidence="2">CGMCC 1.12192</strain>
    </source>
</reference>